<reference evidence="1" key="1">
    <citation type="submission" date="2023-03" db="EMBL/GenBank/DDBJ databases">
        <title>Chromosome-level genomes of two armyworms, Mythimna separata and Mythimna loreyi, provide insights into the biosynthesis and reception of sex pheromones.</title>
        <authorList>
            <person name="Zhao H."/>
        </authorList>
    </citation>
    <scope>NUCLEOTIDE SEQUENCE</scope>
    <source>
        <strain evidence="1">BeijingLab</strain>
    </source>
</reference>
<accession>A0ACC2R2A0</accession>
<keyword evidence="2" id="KW-1185">Reference proteome</keyword>
<proteinExistence type="predicted"/>
<dbReference type="EMBL" id="CM056785">
    <property type="protein sequence ID" value="KAJ8728401.1"/>
    <property type="molecule type" value="Genomic_DNA"/>
</dbReference>
<name>A0ACC2R2A0_9NEOP</name>
<evidence type="ECO:0000313" key="1">
    <source>
        <dbReference type="EMBL" id="KAJ8728401.1"/>
    </source>
</evidence>
<dbReference type="Proteomes" id="UP001231649">
    <property type="component" value="Chromosome 9"/>
</dbReference>
<protein>
    <submittedName>
        <fullName evidence="1">Uncharacterized protein</fullName>
    </submittedName>
</protein>
<sequence length="153" mass="18222">MFAFSKNKAGRSLAHEALRILLLELEGHGRHDLWSYSGSSVIFDLLVYWCATNDVERMTSLKCKDLAVHGPELFYPISFHDRKEYFKIVDWENWKKKLIYTYFIWYRFTKYNIITPGSLYGRVANEYCPMTYQRFSSMSGIWYSEYGNMQETV</sequence>
<gene>
    <name evidence="1" type="ORF">PYW08_016786</name>
</gene>
<comment type="caution">
    <text evidence="1">The sequence shown here is derived from an EMBL/GenBank/DDBJ whole genome shotgun (WGS) entry which is preliminary data.</text>
</comment>
<organism evidence="1 2">
    <name type="scientific">Mythimna loreyi</name>
    <dbReference type="NCBI Taxonomy" id="667449"/>
    <lineage>
        <taxon>Eukaryota</taxon>
        <taxon>Metazoa</taxon>
        <taxon>Ecdysozoa</taxon>
        <taxon>Arthropoda</taxon>
        <taxon>Hexapoda</taxon>
        <taxon>Insecta</taxon>
        <taxon>Pterygota</taxon>
        <taxon>Neoptera</taxon>
        <taxon>Endopterygota</taxon>
        <taxon>Lepidoptera</taxon>
        <taxon>Glossata</taxon>
        <taxon>Ditrysia</taxon>
        <taxon>Noctuoidea</taxon>
        <taxon>Noctuidae</taxon>
        <taxon>Noctuinae</taxon>
        <taxon>Hadenini</taxon>
        <taxon>Mythimna</taxon>
    </lineage>
</organism>
<evidence type="ECO:0000313" key="2">
    <source>
        <dbReference type="Proteomes" id="UP001231649"/>
    </source>
</evidence>